<dbReference type="EMBL" id="JARKIE010000212">
    <property type="protein sequence ID" value="KAJ7665800.1"/>
    <property type="molecule type" value="Genomic_DNA"/>
</dbReference>
<dbReference type="Gene3D" id="1.10.630.10">
    <property type="entry name" value="Cytochrome P450"/>
    <property type="match status" value="1"/>
</dbReference>
<dbReference type="GO" id="GO:0004497">
    <property type="term" value="F:monooxygenase activity"/>
    <property type="evidence" value="ECO:0007669"/>
    <property type="project" value="InterPro"/>
</dbReference>
<dbReference type="InterPro" id="IPR036396">
    <property type="entry name" value="Cyt_P450_sf"/>
</dbReference>
<name>A0AAD7G4Q1_MYCRO</name>
<dbReference type="InterPro" id="IPR001128">
    <property type="entry name" value="Cyt_P450"/>
</dbReference>
<gene>
    <name evidence="1" type="ORF">B0H17DRAFT_951220</name>
</gene>
<feature type="non-terminal residue" evidence="1">
    <location>
        <position position="1"/>
    </location>
</feature>
<dbReference type="SUPFAM" id="SSF48264">
    <property type="entry name" value="Cytochrome P450"/>
    <property type="match status" value="1"/>
</dbReference>
<dbReference type="GO" id="GO:0016705">
    <property type="term" value="F:oxidoreductase activity, acting on paired donors, with incorporation or reduction of molecular oxygen"/>
    <property type="evidence" value="ECO:0007669"/>
    <property type="project" value="InterPro"/>
</dbReference>
<dbReference type="Proteomes" id="UP001221757">
    <property type="component" value="Unassembled WGS sequence"/>
</dbReference>
<evidence type="ECO:0000313" key="2">
    <source>
        <dbReference type="Proteomes" id="UP001221757"/>
    </source>
</evidence>
<comment type="caution">
    <text evidence="1">The sequence shown here is derived from an EMBL/GenBank/DDBJ whole genome shotgun (WGS) entry which is preliminary data.</text>
</comment>
<evidence type="ECO:0000313" key="1">
    <source>
        <dbReference type="EMBL" id="KAJ7665800.1"/>
    </source>
</evidence>
<evidence type="ECO:0008006" key="3">
    <source>
        <dbReference type="Google" id="ProtNLM"/>
    </source>
</evidence>
<dbReference type="GO" id="GO:0020037">
    <property type="term" value="F:heme binding"/>
    <property type="evidence" value="ECO:0007669"/>
    <property type="project" value="InterPro"/>
</dbReference>
<accession>A0AAD7G4Q1</accession>
<protein>
    <recommendedName>
        <fullName evidence="3">Cytochrome P450</fullName>
    </recommendedName>
</protein>
<dbReference type="AlphaFoldDB" id="A0AAD7G4Q1"/>
<keyword evidence="2" id="KW-1185">Reference proteome</keyword>
<sequence length="100" mass="11416">PDTQKKVHEEIHRVVGKHRMLTLDDFEHMPYIRAMILEVDISLGSHIHPVFYFQTDPSLLPSSSTDDPLCNISFRRGLCATISVKACEFENPSYLFPVVS</sequence>
<proteinExistence type="predicted"/>
<organism evidence="1 2">
    <name type="scientific">Mycena rosella</name>
    <name type="common">Pink bonnet</name>
    <name type="synonym">Agaricus rosellus</name>
    <dbReference type="NCBI Taxonomy" id="1033263"/>
    <lineage>
        <taxon>Eukaryota</taxon>
        <taxon>Fungi</taxon>
        <taxon>Dikarya</taxon>
        <taxon>Basidiomycota</taxon>
        <taxon>Agaricomycotina</taxon>
        <taxon>Agaricomycetes</taxon>
        <taxon>Agaricomycetidae</taxon>
        <taxon>Agaricales</taxon>
        <taxon>Marasmiineae</taxon>
        <taxon>Mycenaceae</taxon>
        <taxon>Mycena</taxon>
    </lineage>
</organism>
<dbReference type="GO" id="GO:0005506">
    <property type="term" value="F:iron ion binding"/>
    <property type="evidence" value="ECO:0007669"/>
    <property type="project" value="InterPro"/>
</dbReference>
<dbReference type="Pfam" id="PF00067">
    <property type="entry name" value="p450"/>
    <property type="match status" value="1"/>
</dbReference>
<reference evidence="1" key="1">
    <citation type="submission" date="2023-03" db="EMBL/GenBank/DDBJ databases">
        <title>Massive genome expansion in bonnet fungi (Mycena s.s.) driven by repeated elements and novel gene families across ecological guilds.</title>
        <authorList>
            <consortium name="Lawrence Berkeley National Laboratory"/>
            <person name="Harder C.B."/>
            <person name="Miyauchi S."/>
            <person name="Viragh M."/>
            <person name="Kuo A."/>
            <person name="Thoen E."/>
            <person name="Andreopoulos B."/>
            <person name="Lu D."/>
            <person name="Skrede I."/>
            <person name="Drula E."/>
            <person name="Henrissat B."/>
            <person name="Morin E."/>
            <person name="Kohler A."/>
            <person name="Barry K."/>
            <person name="LaButti K."/>
            <person name="Morin E."/>
            <person name="Salamov A."/>
            <person name="Lipzen A."/>
            <person name="Mereny Z."/>
            <person name="Hegedus B."/>
            <person name="Baldrian P."/>
            <person name="Stursova M."/>
            <person name="Weitz H."/>
            <person name="Taylor A."/>
            <person name="Grigoriev I.V."/>
            <person name="Nagy L.G."/>
            <person name="Martin F."/>
            <person name="Kauserud H."/>
        </authorList>
    </citation>
    <scope>NUCLEOTIDE SEQUENCE</scope>
    <source>
        <strain evidence="1">CBHHK067</strain>
    </source>
</reference>